<evidence type="ECO:0000313" key="2">
    <source>
        <dbReference type="EMBL" id="KAK2713915.1"/>
    </source>
</evidence>
<evidence type="ECO:0000313" key="3">
    <source>
        <dbReference type="Proteomes" id="UP001187531"/>
    </source>
</evidence>
<name>A0AA88HQR6_ARTSF</name>
<dbReference type="EMBL" id="JAVRJZ010000014">
    <property type="protein sequence ID" value="KAK2713915.1"/>
    <property type="molecule type" value="Genomic_DNA"/>
</dbReference>
<feature type="transmembrane region" description="Helical" evidence="1">
    <location>
        <begin position="218"/>
        <end position="240"/>
    </location>
</feature>
<organism evidence="2 3">
    <name type="scientific">Artemia franciscana</name>
    <name type="common">Brine shrimp</name>
    <name type="synonym">Artemia sanfranciscana</name>
    <dbReference type="NCBI Taxonomy" id="6661"/>
    <lineage>
        <taxon>Eukaryota</taxon>
        <taxon>Metazoa</taxon>
        <taxon>Ecdysozoa</taxon>
        <taxon>Arthropoda</taxon>
        <taxon>Crustacea</taxon>
        <taxon>Branchiopoda</taxon>
        <taxon>Anostraca</taxon>
        <taxon>Artemiidae</taxon>
        <taxon>Artemia</taxon>
    </lineage>
</organism>
<keyword evidence="1" id="KW-1133">Transmembrane helix</keyword>
<evidence type="ECO:0000256" key="1">
    <source>
        <dbReference type="SAM" id="Phobius"/>
    </source>
</evidence>
<keyword evidence="1" id="KW-0812">Transmembrane</keyword>
<comment type="caution">
    <text evidence="2">The sequence shown here is derived from an EMBL/GenBank/DDBJ whole genome shotgun (WGS) entry which is preliminary data.</text>
</comment>
<dbReference type="Proteomes" id="UP001187531">
    <property type="component" value="Unassembled WGS sequence"/>
</dbReference>
<reference evidence="2" key="1">
    <citation type="submission" date="2023-07" db="EMBL/GenBank/DDBJ databases">
        <title>Chromosome-level genome assembly of Artemia franciscana.</title>
        <authorList>
            <person name="Jo E."/>
        </authorList>
    </citation>
    <scope>NUCLEOTIDE SEQUENCE</scope>
    <source>
        <tissue evidence="2">Whole body</tissue>
    </source>
</reference>
<gene>
    <name evidence="2" type="ORF">QYM36_009712</name>
</gene>
<accession>A0AA88HQR6</accession>
<sequence length="287" mass="31812">MNIFELGFTVYLIMIYSCLSVPLGKKNLSNVYAFFDWMKTTSPNPHTSTTKYPVQFIPSNELFIEKGKKKVKKIKRKKSSGSSNDINFSTSARVSSQVTSKISEERSAITEPATINETVTHITSEKSEESTAITVPTTLDKMVNTSASLSYNITCERPISFFDEYIPDGILESLTEVVLTTTESSFNGTLGSRLSAKPRNGYGGYNNQSYGSHYLSDLAVLFLALIPIALVLGAAAAFALNGELSFFFLFEYAKTTIAFHCQNQKCIPKTDYEYFVLAPIPVATRTY</sequence>
<keyword evidence="3" id="KW-1185">Reference proteome</keyword>
<keyword evidence="1" id="KW-0472">Membrane</keyword>
<protein>
    <submittedName>
        <fullName evidence="2">Uncharacterized protein</fullName>
    </submittedName>
</protein>
<dbReference type="AlphaFoldDB" id="A0AA88HQR6"/>
<proteinExistence type="predicted"/>
<feature type="transmembrane region" description="Helical" evidence="1">
    <location>
        <begin position="6"/>
        <end position="24"/>
    </location>
</feature>